<dbReference type="PANTHER" id="PTHR34975">
    <property type="entry name" value="SPORE GERMINATION PROTEIN A2"/>
    <property type="match status" value="1"/>
</dbReference>
<keyword evidence="5 8" id="KW-0812">Transmembrane</keyword>
<evidence type="ECO:0000256" key="8">
    <source>
        <dbReference type="SAM" id="Phobius"/>
    </source>
</evidence>
<dbReference type="Gene3D" id="1.20.1740.10">
    <property type="entry name" value="Amino acid/polyamine transporter I"/>
    <property type="match status" value="1"/>
</dbReference>
<feature type="transmembrane region" description="Helical" evidence="8">
    <location>
        <begin position="216"/>
        <end position="235"/>
    </location>
</feature>
<reference evidence="10" key="1">
    <citation type="submission" date="2016-10" db="EMBL/GenBank/DDBJ databases">
        <authorList>
            <person name="Varghese N."/>
            <person name="Submissions S."/>
        </authorList>
    </citation>
    <scope>NUCLEOTIDE SEQUENCE [LARGE SCALE GENOMIC DNA]</scope>
    <source>
        <strain evidence="10">CGMCC 1.10223</strain>
    </source>
</reference>
<feature type="transmembrane region" description="Helical" evidence="8">
    <location>
        <begin position="303"/>
        <end position="320"/>
    </location>
</feature>
<feature type="transmembrane region" description="Helical" evidence="8">
    <location>
        <begin position="12"/>
        <end position="33"/>
    </location>
</feature>
<dbReference type="InterPro" id="IPR004761">
    <property type="entry name" value="Spore_GerAB"/>
</dbReference>
<protein>
    <submittedName>
        <fullName evidence="9">Spore germination protein (Amino acid permease)</fullName>
    </submittedName>
</protein>
<evidence type="ECO:0000256" key="1">
    <source>
        <dbReference type="ARBA" id="ARBA00004141"/>
    </source>
</evidence>
<organism evidence="9 10">
    <name type="scientific">Paenibacillus algorifonticola</name>
    <dbReference type="NCBI Taxonomy" id="684063"/>
    <lineage>
        <taxon>Bacteria</taxon>
        <taxon>Bacillati</taxon>
        <taxon>Bacillota</taxon>
        <taxon>Bacilli</taxon>
        <taxon>Bacillales</taxon>
        <taxon>Paenibacillaceae</taxon>
        <taxon>Paenibacillus</taxon>
    </lineage>
</organism>
<evidence type="ECO:0000256" key="2">
    <source>
        <dbReference type="ARBA" id="ARBA00007998"/>
    </source>
</evidence>
<keyword evidence="10" id="KW-1185">Reference proteome</keyword>
<feature type="transmembrane region" description="Helical" evidence="8">
    <location>
        <begin position="39"/>
        <end position="60"/>
    </location>
</feature>
<dbReference type="AlphaFoldDB" id="A0A1I1Z477"/>
<comment type="similarity">
    <text evidence="2">Belongs to the amino acid-polyamine-organocation (APC) superfamily. Spore germination protein (SGP) (TC 2.A.3.9) family.</text>
</comment>
<dbReference type="GO" id="GO:0009847">
    <property type="term" value="P:spore germination"/>
    <property type="evidence" value="ECO:0007669"/>
    <property type="project" value="InterPro"/>
</dbReference>
<dbReference type="Pfam" id="PF03845">
    <property type="entry name" value="Spore_permease"/>
    <property type="match status" value="1"/>
</dbReference>
<evidence type="ECO:0000313" key="10">
    <source>
        <dbReference type="Proteomes" id="UP000183410"/>
    </source>
</evidence>
<dbReference type="NCBIfam" id="TIGR00912">
    <property type="entry name" value="2A0309"/>
    <property type="match status" value="1"/>
</dbReference>
<feature type="transmembrane region" description="Helical" evidence="8">
    <location>
        <begin position="80"/>
        <end position="103"/>
    </location>
</feature>
<evidence type="ECO:0000313" key="9">
    <source>
        <dbReference type="EMBL" id="SFE25273.1"/>
    </source>
</evidence>
<evidence type="ECO:0000256" key="4">
    <source>
        <dbReference type="ARBA" id="ARBA00022544"/>
    </source>
</evidence>
<proteinExistence type="inferred from homology"/>
<dbReference type="OrthoDB" id="2078716at2"/>
<feature type="transmembrane region" description="Helical" evidence="8">
    <location>
        <begin position="145"/>
        <end position="165"/>
    </location>
</feature>
<gene>
    <name evidence="9" type="ORF">SAMN04487969_101923</name>
</gene>
<feature type="transmembrane region" description="Helical" evidence="8">
    <location>
        <begin position="185"/>
        <end position="204"/>
    </location>
</feature>
<dbReference type="RefSeq" id="WP_046231005.1">
    <property type="nucleotide sequence ID" value="NZ_FONN01000001.1"/>
</dbReference>
<evidence type="ECO:0000256" key="3">
    <source>
        <dbReference type="ARBA" id="ARBA00022448"/>
    </source>
</evidence>
<keyword evidence="4" id="KW-0309">Germination</keyword>
<name>A0A1I1Z477_9BACL</name>
<dbReference type="GO" id="GO:0016020">
    <property type="term" value="C:membrane"/>
    <property type="evidence" value="ECO:0007669"/>
    <property type="project" value="UniProtKB-SubCell"/>
</dbReference>
<feature type="transmembrane region" description="Helical" evidence="8">
    <location>
        <begin position="115"/>
        <end position="133"/>
    </location>
</feature>
<keyword evidence="6 8" id="KW-1133">Transmembrane helix</keyword>
<evidence type="ECO:0000256" key="5">
    <source>
        <dbReference type="ARBA" id="ARBA00022692"/>
    </source>
</evidence>
<accession>A0A1I1Z477</accession>
<feature type="transmembrane region" description="Helical" evidence="8">
    <location>
        <begin position="266"/>
        <end position="287"/>
    </location>
</feature>
<evidence type="ECO:0000256" key="7">
    <source>
        <dbReference type="ARBA" id="ARBA00023136"/>
    </source>
</evidence>
<dbReference type="Proteomes" id="UP000183410">
    <property type="component" value="Unassembled WGS sequence"/>
</dbReference>
<sequence>MKKSLISASQFFFIIFVSITSLTFFSVPSQLIAKVKQDLWLSMALGAIIDIYVAVLLYRLGRMYAGQSLIQYTRSILGKAGKVVGLIFLLFFLCVMVTAMWIYSDFLSRTLMPETPRLVFSISMTICAGLAAVKGIEAIARLSQIIGFIILLTSVVLFTSSIPYIQLQFLLPPFENGMLPAIQGAIYPGSWFGICIMMGMLMPHIKKQSGILKMKVYAVVLGTSVMTLYLLYSIVVMGPVMAGHFENPIYILSRITQFLIFERIEVLLLLIFISGSFITISTLYYAVTEGTAQWLGTKSHKPWVYVFGIIFILSPMFPYSNESYMVDRYLSYWFPLVSLIIEGGFMTFLFIWAVVKSKVSRSSS</sequence>
<dbReference type="EMBL" id="FONN01000001">
    <property type="protein sequence ID" value="SFE25273.1"/>
    <property type="molecule type" value="Genomic_DNA"/>
</dbReference>
<keyword evidence="7 8" id="KW-0472">Membrane</keyword>
<dbReference type="PANTHER" id="PTHR34975:SF2">
    <property type="entry name" value="SPORE GERMINATION PROTEIN A2"/>
    <property type="match status" value="1"/>
</dbReference>
<feature type="transmembrane region" description="Helical" evidence="8">
    <location>
        <begin position="332"/>
        <end position="355"/>
    </location>
</feature>
<keyword evidence="3" id="KW-0813">Transport</keyword>
<comment type="subcellular location">
    <subcellularLocation>
        <location evidence="1">Membrane</location>
        <topology evidence="1">Multi-pass membrane protein</topology>
    </subcellularLocation>
</comment>
<evidence type="ECO:0000256" key="6">
    <source>
        <dbReference type="ARBA" id="ARBA00022989"/>
    </source>
</evidence>